<feature type="domain" description="Ammonium transporter AmtB-like" evidence="10">
    <location>
        <begin position="37"/>
        <end position="444"/>
    </location>
</feature>
<feature type="transmembrane region" description="Helical" evidence="8">
    <location>
        <begin position="129"/>
        <end position="146"/>
    </location>
</feature>
<feature type="transmembrane region" description="Helical" evidence="8">
    <location>
        <begin position="40"/>
        <end position="61"/>
    </location>
</feature>
<feature type="chain" id="PRO_5015936218" description="Ammonium transporter" evidence="9">
    <location>
        <begin position="25"/>
        <end position="446"/>
    </location>
</feature>
<keyword evidence="6 8" id="KW-0472">Membrane</keyword>
<dbReference type="PANTHER" id="PTHR43029">
    <property type="entry name" value="AMMONIUM TRANSPORTER MEP2"/>
    <property type="match status" value="1"/>
</dbReference>
<evidence type="ECO:0000259" key="10">
    <source>
        <dbReference type="Pfam" id="PF00909"/>
    </source>
</evidence>
<dbReference type="SUPFAM" id="SSF111352">
    <property type="entry name" value="Ammonium transporter"/>
    <property type="match status" value="1"/>
</dbReference>
<dbReference type="EMBL" id="QFOT01000013">
    <property type="protein sequence ID" value="PZP56869.1"/>
    <property type="molecule type" value="Genomic_DNA"/>
</dbReference>
<comment type="similarity">
    <text evidence="2 8">Belongs to the ammonia transporter channel (TC 1.A.11.2) family.</text>
</comment>
<evidence type="ECO:0000313" key="11">
    <source>
        <dbReference type="EMBL" id="PZP56869.1"/>
    </source>
</evidence>
<feature type="transmembrane region" description="Helical" evidence="8">
    <location>
        <begin position="270"/>
        <end position="290"/>
    </location>
</feature>
<dbReference type="Proteomes" id="UP000249739">
    <property type="component" value="Unassembled WGS sequence"/>
</dbReference>
<evidence type="ECO:0000256" key="6">
    <source>
        <dbReference type="ARBA" id="ARBA00023136"/>
    </source>
</evidence>
<keyword evidence="4 8" id="KW-0812">Transmembrane</keyword>
<keyword evidence="9" id="KW-0732">Signal</keyword>
<feature type="transmembrane region" description="Helical" evidence="8">
    <location>
        <begin position="68"/>
        <end position="88"/>
    </location>
</feature>
<feature type="transmembrane region" description="Helical" evidence="8">
    <location>
        <begin position="198"/>
        <end position="225"/>
    </location>
</feature>
<evidence type="ECO:0000256" key="7">
    <source>
        <dbReference type="ARBA" id="ARBA00023177"/>
    </source>
</evidence>
<dbReference type="InterPro" id="IPR024041">
    <property type="entry name" value="NH4_transpt_AmtB-like_dom"/>
</dbReference>
<evidence type="ECO:0000313" key="12">
    <source>
        <dbReference type="Proteomes" id="UP000249739"/>
    </source>
</evidence>
<feature type="transmembrane region" description="Helical" evidence="8">
    <location>
        <begin position="302"/>
        <end position="322"/>
    </location>
</feature>
<comment type="subcellular location">
    <subcellularLocation>
        <location evidence="8">Cell membrane</location>
        <topology evidence="8">Multi-pass membrane protein</topology>
    </subcellularLocation>
    <subcellularLocation>
        <location evidence="1">Membrane</location>
        <topology evidence="1">Multi-pass membrane protein</topology>
    </subcellularLocation>
</comment>
<reference evidence="11 12" key="1">
    <citation type="submission" date="2017-08" db="EMBL/GenBank/DDBJ databases">
        <title>Infants hospitalized years apart are colonized by the same room-sourced microbial strains.</title>
        <authorList>
            <person name="Brooks B."/>
            <person name="Olm M.R."/>
            <person name="Firek B.A."/>
            <person name="Baker R."/>
            <person name="Thomas B.C."/>
            <person name="Morowitz M.J."/>
            <person name="Banfield J.F."/>
        </authorList>
    </citation>
    <scope>NUCLEOTIDE SEQUENCE [LARGE SCALE GENOMIC DNA]</scope>
    <source>
        <strain evidence="11">S2_006_000_R2_64</strain>
    </source>
</reference>
<dbReference type="InterPro" id="IPR001905">
    <property type="entry name" value="Ammonium_transpt"/>
</dbReference>
<evidence type="ECO:0000256" key="1">
    <source>
        <dbReference type="ARBA" id="ARBA00004141"/>
    </source>
</evidence>
<name>A0A2W5HTC3_9BACT</name>
<feature type="transmembrane region" description="Helical" evidence="8">
    <location>
        <begin position="328"/>
        <end position="345"/>
    </location>
</feature>
<keyword evidence="7 8" id="KW-0924">Ammonia transport</keyword>
<keyword evidence="3 8" id="KW-0813">Transport</keyword>
<comment type="caution">
    <text evidence="11">The sequence shown here is derived from an EMBL/GenBank/DDBJ whole genome shotgun (WGS) entry which is preliminary data.</text>
</comment>
<evidence type="ECO:0000256" key="8">
    <source>
        <dbReference type="RuleBase" id="RU362002"/>
    </source>
</evidence>
<sequence length="446" mass="46459">MNKLKVLSSLLTVLFALMPVAAFAQDTGPALDSGDTAWMLTSSLLVLMMSVPGLALFYGGLVKRNNVLATLMQTVAVCAVVSLLWPVIGYSLVFTDGANLFVGGFDKLLLEGVTPLSTYKFAATIPESVFIMFQMTFAIITAALLLGSVADRIKFSSVLVFVPLWMLAVYAPVAHWVWGPGGFIGGVDAPDTAGMLGFGFALDFAGGTVVHIASGVAGLVAALVLGRSYDFHDRTPSPANIVMSLIGTGLLWVGWFGFNAGSALTAGTGAGMAMLVTNTSAAVACLAWIFAEWVHRGKPSVVGALSGVVSGLVAITPAAGFVGFGTSIVIGFAAGVVCFLACTYLKKWLKYDDSLDVFGIHGIGGIVGCILTGVFATKAIGPAAGLIEGNANQLIAQLISIVIVVAYVTVITFILIKVVQKVMGLRVPQIAEEEGLDMFLHGETYK</sequence>
<dbReference type="GO" id="GO:0005886">
    <property type="term" value="C:plasma membrane"/>
    <property type="evidence" value="ECO:0007669"/>
    <property type="project" value="UniProtKB-SubCell"/>
</dbReference>
<evidence type="ECO:0000256" key="2">
    <source>
        <dbReference type="ARBA" id="ARBA00005887"/>
    </source>
</evidence>
<dbReference type="PANTHER" id="PTHR43029:SF10">
    <property type="entry name" value="AMMONIUM TRANSPORTER MEP2"/>
    <property type="match status" value="1"/>
</dbReference>
<evidence type="ECO:0000256" key="9">
    <source>
        <dbReference type="SAM" id="SignalP"/>
    </source>
</evidence>
<feature type="transmembrane region" description="Helical" evidence="8">
    <location>
        <begin position="357"/>
        <end position="375"/>
    </location>
</feature>
<feature type="transmembrane region" description="Helical" evidence="8">
    <location>
        <begin position="158"/>
        <end position="178"/>
    </location>
</feature>
<dbReference type="Gene3D" id="1.10.3430.10">
    <property type="entry name" value="Ammonium transporter AmtB like domains"/>
    <property type="match status" value="1"/>
</dbReference>
<organism evidence="11 12">
    <name type="scientific">Micavibrio aeruginosavorus</name>
    <dbReference type="NCBI Taxonomy" id="349221"/>
    <lineage>
        <taxon>Bacteria</taxon>
        <taxon>Pseudomonadati</taxon>
        <taxon>Bdellovibrionota</taxon>
        <taxon>Bdellovibrionia</taxon>
        <taxon>Bdellovibrionales</taxon>
        <taxon>Pseudobdellovibrionaceae</taxon>
        <taxon>Micavibrio</taxon>
    </lineage>
</organism>
<evidence type="ECO:0000256" key="4">
    <source>
        <dbReference type="ARBA" id="ARBA00022692"/>
    </source>
</evidence>
<keyword evidence="5 8" id="KW-1133">Transmembrane helix</keyword>
<dbReference type="NCBIfam" id="TIGR00836">
    <property type="entry name" value="amt"/>
    <property type="match status" value="1"/>
</dbReference>
<gene>
    <name evidence="11" type="ORF">DI586_02325</name>
</gene>
<dbReference type="GO" id="GO:0008519">
    <property type="term" value="F:ammonium channel activity"/>
    <property type="evidence" value="ECO:0007669"/>
    <property type="project" value="InterPro"/>
</dbReference>
<feature type="signal peptide" evidence="9">
    <location>
        <begin position="1"/>
        <end position="24"/>
    </location>
</feature>
<protein>
    <recommendedName>
        <fullName evidence="8">Ammonium transporter</fullName>
    </recommendedName>
</protein>
<proteinExistence type="inferred from homology"/>
<dbReference type="AlphaFoldDB" id="A0A2W5HTC3"/>
<evidence type="ECO:0000256" key="5">
    <source>
        <dbReference type="ARBA" id="ARBA00022989"/>
    </source>
</evidence>
<dbReference type="InterPro" id="IPR029020">
    <property type="entry name" value="Ammonium/urea_transptr"/>
</dbReference>
<evidence type="ECO:0000256" key="3">
    <source>
        <dbReference type="ARBA" id="ARBA00022448"/>
    </source>
</evidence>
<feature type="transmembrane region" description="Helical" evidence="8">
    <location>
        <begin position="237"/>
        <end position="258"/>
    </location>
</feature>
<dbReference type="Pfam" id="PF00909">
    <property type="entry name" value="Ammonium_transp"/>
    <property type="match status" value="1"/>
</dbReference>
<feature type="transmembrane region" description="Helical" evidence="8">
    <location>
        <begin position="395"/>
        <end position="416"/>
    </location>
</feature>
<accession>A0A2W5HTC3</accession>